<dbReference type="Pfam" id="PF00675">
    <property type="entry name" value="Peptidase_M16"/>
    <property type="match status" value="1"/>
</dbReference>
<dbReference type="EMBL" id="MGHS01000005">
    <property type="protein sequence ID" value="OGM77175.1"/>
    <property type="molecule type" value="Genomic_DNA"/>
</dbReference>
<evidence type="ECO:0008006" key="7">
    <source>
        <dbReference type="Google" id="ProtNLM"/>
    </source>
</evidence>
<evidence type="ECO:0000259" key="4">
    <source>
        <dbReference type="Pfam" id="PF05193"/>
    </source>
</evidence>
<dbReference type="InterPro" id="IPR007863">
    <property type="entry name" value="Peptidase_M16_C"/>
</dbReference>
<name>A0A1F8CNN8_9BACT</name>
<evidence type="ECO:0000256" key="2">
    <source>
        <dbReference type="RuleBase" id="RU004447"/>
    </source>
</evidence>
<evidence type="ECO:0000256" key="1">
    <source>
        <dbReference type="ARBA" id="ARBA00007261"/>
    </source>
</evidence>
<accession>A0A1F8CNN8</accession>
<dbReference type="AlphaFoldDB" id="A0A1F8CNN8"/>
<dbReference type="STRING" id="1802532.A2210_00700"/>
<evidence type="ECO:0000313" key="5">
    <source>
        <dbReference type="EMBL" id="OGM77175.1"/>
    </source>
</evidence>
<dbReference type="GO" id="GO:0046872">
    <property type="term" value="F:metal ion binding"/>
    <property type="evidence" value="ECO:0007669"/>
    <property type="project" value="InterPro"/>
</dbReference>
<dbReference type="Pfam" id="PF05193">
    <property type="entry name" value="Peptidase_M16_C"/>
    <property type="match status" value="1"/>
</dbReference>
<comment type="similarity">
    <text evidence="1 2">Belongs to the peptidase M16 family.</text>
</comment>
<feature type="domain" description="Peptidase M16 C-terminal" evidence="4">
    <location>
        <begin position="172"/>
        <end position="349"/>
    </location>
</feature>
<feature type="domain" description="Peptidase M16 N-terminal" evidence="3">
    <location>
        <begin position="14"/>
        <end position="137"/>
    </location>
</feature>
<dbReference type="PROSITE" id="PS00143">
    <property type="entry name" value="INSULINASE"/>
    <property type="match status" value="1"/>
</dbReference>
<gene>
    <name evidence="5" type="ORF">A2210_00700</name>
</gene>
<dbReference type="Proteomes" id="UP000177855">
    <property type="component" value="Unassembled WGS sequence"/>
</dbReference>
<dbReference type="Gene3D" id="3.30.830.10">
    <property type="entry name" value="Metalloenzyme, LuxS/M16 peptidase-like"/>
    <property type="match status" value="2"/>
</dbReference>
<dbReference type="GO" id="GO:0004222">
    <property type="term" value="F:metalloendopeptidase activity"/>
    <property type="evidence" value="ECO:0007669"/>
    <property type="project" value="InterPro"/>
</dbReference>
<dbReference type="SUPFAM" id="SSF63411">
    <property type="entry name" value="LuxS/MPP-like metallohydrolase"/>
    <property type="match status" value="2"/>
</dbReference>
<dbReference type="InterPro" id="IPR011765">
    <property type="entry name" value="Pept_M16_N"/>
</dbReference>
<dbReference type="PANTHER" id="PTHR11851">
    <property type="entry name" value="METALLOPROTEASE"/>
    <property type="match status" value="1"/>
</dbReference>
<evidence type="ECO:0000259" key="3">
    <source>
        <dbReference type="Pfam" id="PF00675"/>
    </source>
</evidence>
<sequence length="428" mass="48208">MNYKKFTLDNGLRVVFVPLPNLESATITVWVKTGSRNEEEKVNGVSHFLEHMVFKGSKKRPSTLEISQAVDAIGAEFNAATSKDWTNFYIKASVGNLETGMDVLSDMVLNPLLKKEEIEREKGVIIEEIAMYEDTPMIKIGDVFEELMFAGSSLGWDVAGTADSVKRMAKSDFERHRESYYYPDNMLITVSGGVDEKEVRGLAEKYFGELKAKSEERKGEPAFNKFSARQAKPQVKLHPKKKEQAHLILGFLGHGRGYEGRFAEAILSAILGGGMSSRLFIEVRERRGLAYAVKTSIDRYIDTGYLATYAGVDPKKIEEAVAVMLEQHYGISNFQFPISKEELKKAKEYLKGHFALALEDTKEVNDFTGLNELFLGKVETPEEIFDKVDSVTIENVVDAAKKLFRPERLNLAIIGPYKDGERFRKLIE</sequence>
<organism evidence="5 6">
    <name type="scientific">Candidatus Woesebacteria bacterium RIFOXYA1_FULL_40_18</name>
    <dbReference type="NCBI Taxonomy" id="1802532"/>
    <lineage>
        <taxon>Bacteria</taxon>
        <taxon>Candidatus Woeseibacteriota</taxon>
    </lineage>
</organism>
<comment type="caution">
    <text evidence="5">The sequence shown here is derived from an EMBL/GenBank/DDBJ whole genome shotgun (WGS) entry which is preliminary data.</text>
</comment>
<dbReference type="InterPro" id="IPR001431">
    <property type="entry name" value="Pept_M16_Zn_BS"/>
</dbReference>
<reference evidence="5 6" key="1">
    <citation type="journal article" date="2016" name="Nat. Commun.">
        <title>Thousands of microbial genomes shed light on interconnected biogeochemical processes in an aquifer system.</title>
        <authorList>
            <person name="Anantharaman K."/>
            <person name="Brown C.T."/>
            <person name="Hug L.A."/>
            <person name="Sharon I."/>
            <person name="Castelle C.J."/>
            <person name="Probst A.J."/>
            <person name="Thomas B.C."/>
            <person name="Singh A."/>
            <person name="Wilkins M.J."/>
            <person name="Karaoz U."/>
            <person name="Brodie E.L."/>
            <person name="Williams K.H."/>
            <person name="Hubbard S.S."/>
            <person name="Banfield J.F."/>
        </authorList>
    </citation>
    <scope>NUCLEOTIDE SEQUENCE [LARGE SCALE GENOMIC DNA]</scope>
</reference>
<dbReference type="InterPro" id="IPR050361">
    <property type="entry name" value="MPP/UQCRC_Complex"/>
</dbReference>
<dbReference type="GO" id="GO:0006508">
    <property type="term" value="P:proteolysis"/>
    <property type="evidence" value="ECO:0007669"/>
    <property type="project" value="InterPro"/>
</dbReference>
<dbReference type="InterPro" id="IPR011249">
    <property type="entry name" value="Metalloenz_LuxS/M16"/>
</dbReference>
<dbReference type="PANTHER" id="PTHR11851:SF49">
    <property type="entry name" value="MITOCHONDRIAL-PROCESSING PEPTIDASE SUBUNIT ALPHA"/>
    <property type="match status" value="1"/>
</dbReference>
<protein>
    <recommendedName>
        <fullName evidence="7">Peptidase M16</fullName>
    </recommendedName>
</protein>
<proteinExistence type="inferred from homology"/>
<evidence type="ECO:0000313" key="6">
    <source>
        <dbReference type="Proteomes" id="UP000177855"/>
    </source>
</evidence>